<dbReference type="GO" id="GO:0005834">
    <property type="term" value="C:heterotrimeric G-protein complex"/>
    <property type="evidence" value="ECO:0007669"/>
    <property type="project" value="TreeGrafter"/>
</dbReference>
<feature type="binding site" evidence="5">
    <location>
        <position position="499"/>
    </location>
    <ligand>
        <name>GTP</name>
        <dbReference type="ChEBI" id="CHEBI:37565"/>
    </ligand>
</feature>
<dbReference type="Pfam" id="PF00503">
    <property type="entry name" value="G-alpha"/>
    <property type="match status" value="1"/>
</dbReference>
<dbReference type="GO" id="GO:0046872">
    <property type="term" value="F:metal ion binding"/>
    <property type="evidence" value="ECO:0007669"/>
    <property type="project" value="UniProtKB-KW"/>
</dbReference>
<dbReference type="SUPFAM" id="SSF52540">
    <property type="entry name" value="P-loop containing nucleoside triphosphate hydrolases"/>
    <property type="match status" value="1"/>
</dbReference>
<accession>A0AAD6TVT7</accession>
<evidence type="ECO:0000256" key="1">
    <source>
        <dbReference type="ARBA" id="ARBA00022723"/>
    </source>
</evidence>
<dbReference type="EMBL" id="JARJCN010000068">
    <property type="protein sequence ID" value="KAJ7078142.1"/>
    <property type="molecule type" value="Genomic_DNA"/>
</dbReference>
<gene>
    <name evidence="7" type="ORF">B0H15DRAFT_860695</name>
</gene>
<feature type="binding site" evidence="6">
    <location>
        <position position="344"/>
    </location>
    <ligand>
        <name>Mg(2+)</name>
        <dbReference type="ChEBI" id="CHEBI:18420"/>
    </ligand>
</feature>
<dbReference type="PANTHER" id="PTHR10218:SF360">
    <property type="entry name" value="GUANINE NUCLEOTIDE-BINDING PROTEIN SUBUNIT ALPHA HOMOLOG"/>
    <property type="match status" value="1"/>
</dbReference>
<feature type="binding site" evidence="5">
    <location>
        <begin position="338"/>
        <end position="344"/>
    </location>
    <ligand>
        <name>GTP</name>
        <dbReference type="ChEBI" id="CHEBI:37565"/>
    </ligand>
</feature>
<comment type="caution">
    <text evidence="7">The sequence shown here is derived from an EMBL/GenBank/DDBJ whole genome shotgun (WGS) entry which is preliminary data.</text>
</comment>
<dbReference type="InterPro" id="IPR001019">
    <property type="entry name" value="Gprotein_alpha_su"/>
</dbReference>
<evidence type="ECO:0000256" key="4">
    <source>
        <dbReference type="ARBA" id="ARBA00023224"/>
    </source>
</evidence>
<protein>
    <submittedName>
        <fullName evidence="7">Guanine nucleotide binding protein, alpha subunit</fullName>
    </submittedName>
</protein>
<name>A0AAD6TVT7_9AGAR</name>
<dbReference type="FunFam" id="3.40.50.300:FF:000692">
    <property type="entry name" value="Guanine nucleotide-binding protein subunit alpha"/>
    <property type="match status" value="1"/>
</dbReference>
<dbReference type="GO" id="GO:0031683">
    <property type="term" value="F:G-protein beta/gamma-subunit complex binding"/>
    <property type="evidence" value="ECO:0007669"/>
    <property type="project" value="InterPro"/>
</dbReference>
<proteinExistence type="predicted"/>
<dbReference type="Gene3D" id="3.40.50.300">
    <property type="entry name" value="P-loop containing nucleotide triphosphate hydrolases"/>
    <property type="match status" value="2"/>
</dbReference>
<sequence>MIGYTIIRQQRVPNGPTLSLYNCYLGQLRRVPLPSPRHNMHSLDETDPIAVALAPPQNESPEERRARIQIERAAKQASDDIDEQLRKEQQHLKRQPKPVKILLLGQSESGKSTTLKNFQLMYEPKAFRAERASWRAIIQLNVIRSFRIILDALARASTDRPSSVYSGLSVSSAGAVDQEPNFPDAELMALRARLLPLLQIEETLVRRLGAPDHGNVGESRSLGTATSSWQLSLPLSAKRAGKEKEVAVPSGAAWKSGFLRTDRSSVDTAHAVDWDAPGDPGPILHASSADMQRLWANPTLSEILGRQGIRLQESSGFFLDALEQVTLPQYTPTDDHILRARLKTLGVSEHRMKLSDPHGGVTREFHIFDVGGQRSMRPRWIPYFEDMDSIIFLAPISAFDQRLAEDPVINRLADSFELWTTIVSNKLLAKTNLILFLNKVDIMLAKLAAGIRLAEYLPAYGLRPNDFDSASKFLRKQFGTILKSHSPSPRVFYCHLTTAIDSKSTHYVLANIKDMLMRLNLKESYLII</sequence>
<dbReference type="GO" id="GO:0007188">
    <property type="term" value="P:adenylate cyclase-modulating G protein-coupled receptor signaling pathway"/>
    <property type="evidence" value="ECO:0007669"/>
    <property type="project" value="TreeGrafter"/>
</dbReference>
<reference evidence="7" key="1">
    <citation type="submission" date="2023-03" db="EMBL/GenBank/DDBJ databases">
        <title>Massive genome expansion in bonnet fungi (Mycena s.s.) driven by repeated elements and novel gene families across ecological guilds.</title>
        <authorList>
            <consortium name="Lawrence Berkeley National Laboratory"/>
            <person name="Harder C.B."/>
            <person name="Miyauchi S."/>
            <person name="Viragh M."/>
            <person name="Kuo A."/>
            <person name="Thoen E."/>
            <person name="Andreopoulos B."/>
            <person name="Lu D."/>
            <person name="Skrede I."/>
            <person name="Drula E."/>
            <person name="Henrissat B."/>
            <person name="Morin E."/>
            <person name="Kohler A."/>
            <person name="Barry K."/>
            <person name="LaButti K."/>
            <person name="Morin E."/>
            <person name="Salamov A."/>
            <person name="Lipzen A."/>
            <person name="Mereny Z."/>
            <person name="Hegedus B."/>
            <person name="Baldrian P."/>
            <person name="Stursova M."/>
            <person name="Weitz H."/>
            <person name="Taylor A."/>
            <person name="Grigoriev I.V."/>
            <person name="Nagy L.G."/>
            <person name="Martin F."/>
            <person name="Kauserud H."/>
        </authorList>
    </citation>
    <scope>NUCLEOTIDE SEQUENCE</scope>
    <source>
        <strain evidence="7">CBHHK173m</strain>
    </source>
</reference>
<keyword evidence="3 5" id="KW-0342">GTP-binding</keyword>
<evidence type="ECO:0000256" key="6">
    <source>
        <dbReference type="PIRSR" id="PIRSR601019-2"/>
    </source>
</evidence>
<feature type="binding site" evidence="5">
    <location>
        <begin position="438"/>
        <end position="441"/>
    </location>
    <ligand>
        <name>GTP</name>
        <dbReference type="ChEBI" id="CHEBI:37565"/>
    </ligand>
</feature>
<dbReference type="InterPro" id="IPR011025">
    <property type="entry name" value="GproteinA_insert"/>
</dbReference>
<evidence type="ECO:0000313" key="7">
    <source>
        <dbReference type="EMBL" id="KAJ7078142.1"/>
    </source>
</evidence>
<keyword evidence="1 6" id="KW-0479">Metal-binding</keyword>
<keyword evidence="8" id="KW-1185">Reference proteome</keyword>
<organism evidence="7 8">
    <name type="scientific">Mycena belliarum</name>
    <dbReference type="NCBI Taxonomy" id="1033014"/>
    <lineage>
        <taxon>Eukaryota</taxon>
        <taxon>Fungi</taxon>
        <taxon>Dikarya</taxon>
        <taxon>Basidiomycota</taxon>
        <taxon>Agaricomycotina</taxon>
        <taxon>Agaricomycetes</taxon>
        <taxon>Agaricomycetidae</taxon>
        <taxon>Agaricales</taxon>
        <taxon>Marasmiineae</taxon>
        <taxon>Mycenaceae</taxon>
        <taxon>Mycena</taxon>
    </lineage>
</organism>
<feature type="binding site" evidence="5">
    <location>
        <begin position="369"/>
        <end position="373"/>
    </location>
    <ligand>
        <name>GTP</name>
        <dbReference type="ChEBI" id="CHEBI:37565"/>
    </ligand>
</feature>
<dbReference type="AlphaFoldDB" id="A0AAD6TVT7"/>
<dbReference type="GO" id="GO:0001664">
    <property type="term" value="F:G protein-coupled receptor binding"/>
    <property type="evidence" value="ECO:0007669"/>
    <property type="project" value="TreeGrafter"/>
</dbReference>
<dbReference type="CDD" id="cd00066">
    <property type="entry name" value="G-alpha"/>
    <property type="match status" value="1"/>
</dbReference>
<dbReference type="Proteomes" id="UP001222325">
    <property type="component" value="Unassembled WGS sequence"/>
</dbReference>
<evidence type="ECO:0000256" key="5">
    <source>
        <dbReference type="PIRSR" id="PIRSR601019-1"/>
    </source>
</evidence>
<keyword evidence="6" id="KW-0460">Magnesium</keyword>
<keyword evidence="4" id="KW-0807">Transducer</keyword>
<dbReference type="GO" id="GO:0003924">
    <property type="term" value="F:GTPase activity"/>
    <property type="evidence" value="ECO:0007669"/>
    <property type="project" value="InterPro"/>
</dbReference>
<dbReference type="GO" id="GO:0005525">
    <property type="term" value="F:GTP binding"/>
    <property type="evidence" value="ECO:0007669"/>
    <property type="project" value="UniProtKB-KW"/>
</dbReference>
<dbReference type="GO" id="GO:0005737">
    <property type="term" value="C:cytoplasm"/>
    <property type="evidence" value="ECO:0007669"/>
    <property type="project" value="TreeGrafter"/>
</dbReference>
<dbReference type="PRINTS" id="PR00318">
    <property type="entry name" value="GPROTEINA"/>
</dbReference>
<dbReference type="SUPFAM" id="SSF47895">
    <property type="entry name" value="Transducin (alpha subunit), insertion domain"/>
    <property type="match status" value="1"/>
</dbReference>
<dbReference type="SMART" id="SM00275">
    <property type="entry name" value="G_alpha"/>
    <property type="match status" value="1"/>
</dbReference>
<keyword evidence="2 5" id="KW-0547">Nucleotide-binding</keyword>
<dbReference type="PROSITE" id="PS51882">
    <property type="entry name" value="G_ALPHA"/>
    <property type="match status" value="1"/>
</dbReference>
<evidence type="ECO:0000256" key="2">
    <source>
        <dbReference type="ARBA" id="ARBA00022741"/>
    </source>
</evidence>
<evidence type="ECO:0000256" key="3">
    <source>
        <dbReference type="ARBA" id="ARBA00023134"/>
    </source>
</evidence>
<dbReference type="InterPro" id="IPR027417">
    <property type="entry name" value="P-loop_NTPase"/>
</dbReference>
<dbReference type="PANTHER" id="PTHR10218">
    <property type="entry name" value="GTP-BINDING PROTEIN ALPHA SUBUNIT"/>
    <property type="match status" value="1"/>
</dbReference>
<evidence type="ECO:0000313" key="8">
    <source>
        <dbReference type="Proteomes" id="UP001222325"/>
    </source>
</evidence>